<gene>
    <name evidence="1" type="ORF">EPI10_021378</name>
</gene>
<sequence>MKIISWNVRGLGNPWAVKRLQHMLRQHNPEIVFLMETKLDGKRIFSINHIDVDVDEDGDGAMWRMIGFYDALAVQGRSGAWNLLKRLGKEQSGLPMEERRMEEFKATLNDYHLEYIGYARRWFTWERGNLSKTNIKECLDRGVENLEWINLFPEYTVRHLSHSFSYHCPLLFQMKPEKVKRKILNFRFEAWWIMEESCEEEVKLLWEQGKGSVVEWLAMLGKGLQS</sequence>
<evidence type="ECO:0000313" key="1">
    <source>
        <dbReference type="EMBL" id="KAA3480977.1"/>
    </source>
</evidence>
<accession>A0A5B6WIS4</accession>
<dbReference type="InterPro" id="IPR036691">
    <property type="entry name" value="Endo/exonu/phosph_ase_sf"/>
</dbReference>
<protein>
    <submittedName>
        <fullName evidence="1">Reverse transcriptase</fullName>
    </submittedName>
</protein>
<keyword evidence="2" id="KW-1185">Reference proteome</keyword>
<dbReference type="SUPFAM" id="SSF56219">
    <property type="entry name" value="DNase I-like"/>
    <property type="match status" value="1"/>
</dbReference>
<dbReference type="GO" id="GO:0003964">
    <property type="term" value="F:RNA-directed DNA polymerase activity"/>
    <property type="evidence" value="ECO:0007669"/>
    <property type="project" value="UniProtKB-KW"/>
</dbReference>
<organism evidence="1 2">
    <name type="scientific">Gossypium australe</name>
    <dbReference type="NCBI Taxonomy" id="47621"/>
    <lineage>
        <taxon>Eukaryota</taxon>
        <taxon>Viridiplantae</taxon>
        <taxon>Streptophyta</taxon>
        <taxon>Embryophyta</taxon>
        <taxon>Tracheophyta</taxon>
        <taxon>Spermatophyta</taxon>
        <taxon>Magnoliopsida</taxon>
        <taxon>eudicotyledons</taxon>
        <taxon>Gunneridae</taxon>
        <taxon>Pentapetalae</taxon>
        <taxon>rosids</taxon>
        <taxon>malvids</taxon>
        <taxon>Malvales</taxon>
        <taxon>Malvaceae</taxon>
        <taxon>Malvoideae</taxon>
        <taxon>Gossypium</taxon>
    </lineage>
</organism>
<dbReference type="PANTHER" id="PTHR33710">
    <property type="entry name" value="BNAC02G09200D PROTEIN"/>
    <property type="match status" value="1"/>
</dbReference>
<dbReference type="PANTHER" id="PTHR33710:SF62">
    <property type="entry name" value="DUF4283 DOMAIN PROTEIN"/>
    <property type="match status" value="1"/>
</dbReference>
<name>A0A5B6WIS4_9ROSI</name>
<keyword evidence="1" id="KW-0695">RNA-directed DNA polymerase</keyword>
<proteinExistence type="predicted"/>
<reference evidence="2" key="1">
    <citation type="journal article" date="2019" name="Plant Biotechnol. J.">
        <title>Genome sequencing of the Australian wild diploid species Gossypium australe highlights disease resistance and delayed gland morphogenesis.</title>
        <authorList>
            <person name="Cai Y."/>
            <person name="Cai X."/>
            <person name="Wang Q."/>
            <person name="Wang P."/>
            <person name="Zhang Y."/>
            <person name="Cai C."/>
            <person name="Xu Y."/>
            <person name="Wang K."/>
            <person name="Zhou Z."/>
            <person name="Wang C."/>
            <person name="Geng S."/>
            <person name="Li B."/>
            <person name="Dong Q."/>
            <person name="Hou Y."/>
            <person name="Wang H."/>
            <person name="Ai P."/>
            <person name="Liu Z."/>
            <person name="Yi F."/>
            <person name="Sun M."/>
            <person name="An G."/>
            <person name="Cheng J."/>
            <person name="Zhang Y."/>
            <person name="Shi Q."/>
            <person name="Xie Y."/>
            <person name="Shi X."/>
            <person name="Chang Y."/>
            <person name="Huang F."/>
            <person name="Chen Y."/>
            <person name="Hong S."/>
            <person name="Mi L."/>
            <person name="Sun Q."/>
            <person name="Zhang L."/>
            <person name="Zhou B."/>
            <person name="Peng R."/>
            <person name="Zhang X."/>
            <person name="Liu F."/>
        </authorList>
    </citation>
    <scope>NUCLEOTIDE SEQUENCE [LARGE SCALE GENOMIC DNA]</scope>
    <source>
        <strain evidence="2">cv. PA1801</strain>
    </source>
</reference>
<dbReference type="AlphaFoldDB" id="A0A5B6WIS4"/>
<keyword evidence="1" id="KW-0548">Nucleotidyltransferase</keyword>
<evidence type="ECO:0000313" key="2">
    <source>
        <dbReference type="Proteomes" id="UP000325315"/>
    </source>
</evidence>
<dbReference type="OrthoDB" id="999895at2759"/>
<dbReference type="EMBL" id="SMMG02000003">
    <property type="protein sequence ID" value="KAA3480977.1"/>
    <property type="molecule type" value="Genomic_DNA"/>
</dbReference>
<comment type="caution">
    <text evidence="1">The sequence shown here is derived from an EMBL/GenBank/DDBJ whole genome shotgun (WGS) entry which is preliminary data.</text>
</comment>
<keyword evidence="1" id="KW-0808">Transferase</keyword>
<dbReference type="Gene3D" id="3.60.10.10">
    <property type="entry name" value="Endonuclease/exonuclease/phosphatase"/>
    <property type="match status" value="1"/>
</dbReference>
<dbReference type="Proteomes" id="UP000325315">
    <property type="component" value="Unassembled WGS sequence"/>
</dbReference>